<dbReference type="PANTHER" id="PTHR30619">
    <property type="entry name" value="DNA INTERNALIZATION/COMPETENCE PROTEIN COMEC/REC2"/>
    <property type="match status" value="1"/>
</dbReference>
<sequence length="378" mass="43030">MEHIIKYYPVGNADCTLIKLDNGKTILVDCQILADLTDGHGKQIMFDVKEDLLSELKKDSLERPFVDLFISTHPHDDHCKGFAENFYHGDVADYDKDKNKNEIIIEELWITPRGLNNGLSAPAEDIRKEAKRRRKLYDDDANFYGSKGNYLRIIGYDKDKEFDRRYCYVPGKLVTTVHGASLSWLEMFIHAPFKEDVETSKKYDDKNATSVVVQFGFKIDGYTSYKSRVLMGGDAEHEIWQHILDNNTDEEKLKWNIFLAPHHCSWSFFNNSDNKNEIKPSAEDILNKQIGNSAHIIASSNEIKNDNNNPPCYEAKQQYIKKLKSGSSRFLNTATHSKVGNIPQPIVFKIDEYGKTLKENATVAGATSISNPAPRAGR</sequence>
<dbReference type="PANTHER" id="PTHR30619:SF1">
    <property type="entry name" value="RECOMBINATION PROTEIN 2"/>
    <property type="match status" value="1"/>
</dbReference>
<evidence type="ECO:0000313" key="1">
    <source>
        <dbReference type="EMBL" id="VYT00975.1"/>
    </source>
</evidence>
<name>A0A6N2T5U4_9BACE</name>
<organism evidence="1">
    <name type="scientific">Bacteroides faecis</name>
    <dbReference type="NCBI Taxonomy" id="674529"/>
    <lineage>
        <taxon>Bacteria</taxon>
        <taxon>Pseudomonadati</taxon>
        <taxon>Bacteroidota</taxon>
        <taxon>Bacteroidia</taxon>
        <taxon>Bacteroidales</taxon>
        <taxon>Bacteroidaceae</taxon>
        <taxon>Bacteroides</taxon>
    </lineage>
</organism>
<evidence type="ECO:0008006" key="2">
    <source>
        <dbReference type="Google" id="ProtNLM"/>
    </source>
</evidence>
<dbReference type="AlphaFoldDB" id="A0A6N2T5U4"/>
<dbReference type="RefSeq" id="WP_156729455.1">
    <property type="nucleotide sequence ID" value="NZ_CACRSZ010000033.1"/>
</dbReference>
<gene>
    <name evidence="1" type="ORF">BFLFYP10_01154</name>
</gene>
<proteinExistence type="predicted"/>
<accession>A0A6N2T5U4</accession>
<dbReference type="EMBL" id="CACRSZ010000033">
    <property type="protein sequence ID" value="VYT00975.1"/>
    <property type="molecule type" value="Genomic_DNA"/>
</dbReference>
<dbReference type="SUPFAM" id="SSF56281">
    <property type="entry name" value="Metallo-hydrolase/oxidoreductase"/>
    <property type="match status" value="1"/>
</dbReference>
<reference evidence="1" key="1">
    <citation type="submission" date="2019-11" db="EMBL/GenBank/DDBJ databases">
        <authorList>
            <person name="Feng L."/>
        </authorList>
    </citation>
    <scope>NUCLEOTIDE SEQUENCE</scope>
    <source>
        <strain evidence="1">BfaecisLFYP10</strain>
    </source>
</reference>
<dbReference type="Gene3D" id="3.60.15.10">
    <property type="entry name" value="Ribonuclease Z/Hydroxyacylglutathione hydrolase-like"/>
    <property type="match status" value="1"/>
</dbReference>
<protein>
    <recommendedName>
        <fullName evidence="2">MBL fold metallo-hydrolase</fullName>
    </recommendedName>
</protein>
<dbReference type="InterPro" id="IPR052159">
    <property type="entry name" value="Competence_DNA_uptake"/>
</dbReference>
<dbReference type="InterPro" id="IPR036866">
    <property type="entry name" value="RibonucZ/Hydroxyglut_hydro"/>
</dbReference>